<dbReference type="EC" id="2.6.1.37" evidence="6"/>
<evidence type="ECO:0000256" key="7">
    <source>
        <dbReference type="ARBA" id="ARBA00049460"/>
    </source>
</evidence>
<proteinExistence type="inferred from homology"/>
<dbReference type="Gene3D" id="3.90.550.10">
    <property type="entry name" value="Spore Coat Polysaccharide Biosynthesis Protein SpsA, Chain A"/>
    <property type="match status" value="1"/>
</dbReference>
<accession>A0A0E2E7N0</accession>
<dbReference type="Proteomes" id="UP000011705">
    <property type="component" value="Chromosome"/>
</dbReference>
<dbReference type="Pfam" id="PF12804">
    <property type="entry name" value="NTP_transf_3"/>
    <property type="match status" value="1"/>
</dbReference>
<organism evidence="10">
    <name type="scientific">Treponema denticola H-22</name>
    <dbReference type="NCBI Taxonomy" id="999432"/>
    <lineage>
        <taxon>Bacteria</taxon>
        <taxon>Pseudomonadati</taxon>
        <taxon>Spirochaetota</taxon>
        <taxon>Spirochaetia</taxon>
        <taxon>Spirochaetales</taxon>
        <taxon>Treponemataceae</taxon>
        <taxon>Treponema</taxon>
    </lineage>
</organism>
<evidence type="ECO:0000259" key="9">
    <source>
        <dbReference type="Pfam" id="PF12804"/>
    </source>
</evidence>
<dbReference type="PANTHER" id="PTHR42778:SF1">
    <property type="entry name" value="2-AMINOETHYLPHOSPHONATE--PYRUVATE TRANSAMINASE"/>
    <property type="match status" value="1"/>
</dbReference>
<evidence type="ECO:0000259" key="8">
    <source>
        <dbReference type="Pfam" id="PF00266"/>
    </source>
</evidence>
<feature type="domain" description="MobA-like NTP transferase" evidence="9">
    <location>
        <begin position="5"/>
        <end position="109"/>
    </location>
</feature>
<dbReference type="InterPro" id="IPR000192">
    <property type="entry name" value="Aminotrans_V_dom"/>
</dbReference>
<dbReference type="NCBIfam" id="TIGR03301">
    <property type="entry name" value="PhnW-AepZ"/>
    <property type="match status" value="1"/>
</dbReference>
<dbReference type="Gene3D" id="3.40.640.10">
    <property type="entry name" value="Type I PLP-dependent aspartate aminotransferase-like (Major domain)"/>
    <property type="match status" value="1"/>
</dbReference>
<dbReference type="AlphaFoldDB" id="A0A0E2E7N0"/>
<evidence type="ECO:0000256" key="5">
    <source>
        <dbReference type="ARBA" id="ARBA00023317"/>
    </source>
</evidence>
<keyword evidence="2 10" id="KW-0032">Aminotransferase</keyword>
<dbReference type="InterPro" id="IPR015421">
    <property type="entry name" value="PyrdxlP-dep_Trfase_major"/>
</dbReference>
<evidence type="ECO:0000256" key="1">
    <source>
        <dbReference type="ARBA" id="ARBA00001933"/>
    </source>
</evidence>
<dbReference type="EMBL" id="AGDV01000001">
    <property type="protein sequence ID" value="EMB36009.1"/>
    <property type="molecule type" value="Genomic_DNA"/>
</dbReference>
<comment type="catalytic activity">
    <reaction evidence="7">
        <text>(2-aminoethyl)phosphonate + pyruvate = phosphonoacetaldehyde + L-alanine</text>
        <dbReference type="Rhea" id="RHEA:17021"/>
        <dbReference type="ChEBI" id="CHEBI:15361"/>
        <dbReference type="ChEBI" id="CHEBI:57418"/>
        <dbReference type="ChEBI" id="CHEBI:57972"/>
        <dbReference type="ChEBI" id="CHEBI:58383"/>
        <dbReference type="EC" id="2.6.1.37"/>
    </reaction>
</comment>
<dbReference type="RefSeq" id="WP_002682759.1">
    <property type="nucleotide sequence ID" value="NZ_CM001795.1"/>
</dbReference>
<protein>
    <recommendedName>
        <fullName evidence="6">2-aminoethylphosphonate--pyruvate transaminase</fullName>
        <ecNumber evidence="6">2.6.1.37</ecNumber>
    </recommendedName>
</protein>
<dbReference type="Pfam" id="PF00266">
    <property type="entry name" value="Aminotran_5"/>
    <property type="match status" value="1"/>
</dbReference>
<keyword evidence="3 10" id="KW-0808">Transferase</keyword>
<dbReference type="InterPro" id="IPR015422">
    <property type="entry name" value="PyrdxlP-dep_Trfase_small"/>
</dbReference>
<name>A0A0E2E7N0_TREDN</name>
<evidence type="ECO:0000256" key="2">
    <source>
        <dbReference type="ARBA" id="ARBA00022576"/>
    </source>
</evidence>
<evidence type="ECO:0000256" key="3">
    <source>
        <dbReference type="ARBA" id="ARBA00022679"/>
    </source>
</evidence>
<dbReference type="CDD" id="cd02523">
    <property type="entry name" value="PC_cytidylyltransferase"/>
    <property type="match status" value="1"/>
</dbReference>
<dbReference type="SUPFAM" id="SSF53448">
    <property type="entry name" value="Nucleotide-diphospho-sugar transferases"/>
    <property type="match status" value="1"/>
</dbReference>
<dbReference type="GO" id="GO:0016779">
    <property type="term" value="F:nucleotidyltransferase activity"/>
    <property type="evidence" value="ECO:0007669"/>
    <property type="project" value="UniProtKB-ARBA"/>
</dbReference>
<sequence length="616" mass="68914">MIKQAVILAGGLGSRLKDKTKTMPKGFLEIGGTAIVEQSVQKLLAHGIEKIVIGTGHCNEYYDNLAKKYPAIITVKNENYANTGSMGTLEVCASFVNESFLLLESDLIYDSAGLFSLINDERKNLILASGATKSGDEVYLEADEKNCLTGLSKNRDALKNIFGELVGITKLTKSTLDKMCAYAKIHHSDLPKMEYEHALLEAAKTVPVAIKRIEYFVWREIDNEDHLEMAVKNIYPHIVENEKLRAVRREVLLNPGPATTTDSVKYAQVSADICPREKVFGDLMQWLCDELKLFALSSETNPDEYETVMFGCSGTGADEVMVSSCVPDTGRLLVIDNGSYGARMAKIADIYKIPMDVFKSSTYEAIDLQKLEAEFATKKYTHLACVYHETTTGLLNPLHIICPMAKKYGMVTVVDAVSAYCGMPMDLKSLGIDFMASTSNKNIQGMAGVGFVICNKAELEKTKDYPMRNYYLNLYDQYAYFAKTHQTRFTPPVQTMYALRQAVLETKQETVQKRYERYTACWSILVAAVKKLGLKMLVKEEHQSHFITAILEPETPKYSFDALHDFAAEHSFTIYPGKLGNIDTFRIANIGDIQPEEMRRFTVKLEEYMNGIGVGV</sequence>
<dbReference type="GO" id="GO:0047304">
    <property type="term" value="F:2-aminoethylphosphonate-pyruvate transaminase activity"/>
    <property type="evidence" value="ECO:0007669"/>
    <property type="project" value="UniProtKB-EC"/>
</dbReference>
<keyword evidence="5" id="KW-0670">Pyruvate</keyword>
<dbReference type="InterPro" id="IPR015424">
    <property type="entry name" value="PyrdxlP-dep_Trfase"/>
</dbReference>
<dbReference type="Gene3D" id="3.90.1150.10">
    <property type="entry name" value="Aspartate Aminotransferase, domain 1"/>
    <property type="match status" value="1"/>
</dbReference>
<dbReference type="SUPFAM" id="SSF53383">
    <property type="entry name" value="PLP-dependent transferases"/>
    <property type="match status" value="1"/>
</dbReference>
<evidence type="ECO:0000256" key="6">
    <source>
        <dbReference type="ARBA" id="ARBA00044521"/>
    </source>
</evidence>
<gene>
    <name evidence="10" type="ORF">HMPREF9726_00201</name>
</gene>
<feature type="domain" description="Aminotransferase class V" evidence="8">
    <location>
        <begin position="307"/>
        <end position="509"/>
    </location>
</feature>
<keyword evidence="4" id="KW-0663">Pyridoxal phosphate</keyword>
<dbReference type="GO" id="GO:0019700">
    <property type="term" value="P:organic phosphonate catabolic process"/>
    <property type="evidence" value="ECO:0007669"/>
    <property type="project" value="InterPro"/>
</dbReference>
<dbReference type="HAMAP" id="MF_01376">
    <property type="entry name" value="PhnW_aminotrans_5"/>
    <property type="match status" value="1"/>
</dbReference>
<dbReference type="InterPro" id="IPR012703">
    <property type="entry name" value="NH2EtPonate_pyrv_transaminase"/>
</dbReference>
<dbReference type="InterPro" id="IPR025877">
    <property type="entry name" value="MobA-like_NTP_Trfase"/>
</dbReference>
<dbReference type="InterPro" id="IPR029044">
    <property type="entry name" value="Nucleotide-diphossugar_trans"/>
</dbReference>
<dbReference type="PATRIC" id="fig|999432.5.peg.208"/>
<dbReference type="PANTHER" id="PTHR42778">
    <property type="entry name" value="2-AMINOETHYLPHOSPHONATE--PYRUVATE TRANSAMINASE"/>
    <property type="match status" value="1"/>
</dbReference>
<comment type="cofactor">
    <cofactor evidence="1">
        <name>pyridoxal 5'-phosphate</name>
        <dbReference type="ChEBI" id="CHEBI:597326"/>
    </cofactor>
</comment>
<evidence type="ECO:0000256" key="4">
    <source>
        <dbReference type="ARBA" id="ARBA00022898"/>
    </source>
</evidence>
<reference evidence="10" key="1">
    <citation type="submission" date="2012-01" db="EMBL/GenBank/DDBJ databases">
        <title>The Genome Sequence of Treponema denticola H-22.</title>
        <authorList>
            <consortium name="The Broad Institute Genome Sequencing Platform"/>
            <person name="Earl A."/>
            <person name="Ward D."/>
            <person name="Feldgarden M."/>
            <person name="Gevers D."/>
            <person name="Blanton J.M."/>
            <person name="Fenno C.J."/>
            <person name="Baranova O.V."/>
            <person name="Mathney J."/>
            <person name="Dewhirst F.E."/>
            <person name="Izard J."/>
            <person name="Young S.K."/>
            <person name="Zeng Q."/>
            <person name="Gargeya S."/>
            <person name="Fitzgerald M."/>
            <person name="Haas B."/>
            <person name="Abouelleil A."/>
            <person name="Alvarado L."/>
            <person name="Arachchi H.M."/>
            <person name="Berlin A."/>
            <person name="Chapman S.B."/>
            <person name="Gearin G."/>
            <person name="Goldberg J."/>
            <person name="Griggs A."/>
            <person name="Gujja S."/>
            <person name="Hansen M."/>
            <person name="Heiman D."/>
            <person name="Howarth C."/>
            <person name="Larimer J."/>
            <person name="Lui A."/>
            <person name="MacDonald P.J.P."/>
            <person name="McCowen C."/>
            <person name="Montmayeur A."/>
            <person name="Murphy C."/>
            <person name="Neiman D."/>
            <person name="Pearson M."/>
            <person name="Priest M."/>
            <person name="Roberts A."/>
            <person name="Saif S."/>
            <person name="Shea T."/>
            <person name="Sisk P."/>
            <person name="Stolte C."/>
            <person name="Sykes S."/>
            <person name="Wortman J."/>
            <person name="Nusbaum C."/>
            <person name="Birren B."/>
        </authorList>
    </citation>
    <scope>NUCLEOTIDE SEQUENCE [LARGE SCALE GENOMIC DNA]</scope>
    <source>
        <strain evidence="10">H-22</strain>
    </source>
</reference>
<evidence type="ECO:0000313" key="10">
    <source>
        <dbReference type="EMBL" id="EMB36009.1"/>
    </source>
</evidence>
<dbReference type="HOGENOM" id="CLU_512800_0_0_12"/>
<dbReference type="NCBIfam" id="NF010006">
    <property type="entry name" value="PRK13479.1"/>
    <property type="match status" value="1"/>
</dbReference>
<comment type="caution">
    <text evidence="10">The sequence shown here is derived from an EMBL/GenBank/DDBJ whole genome shotgun (WGS) entry which is preliminary data.</text>
</comment>